<evidence type="ECO:0000256" key="11">
    <source>
        <dbReference type="ARBA" id="ARBA00049191"/>
    </source>
</evidence>
<organism evidence="14 15">
    <name type="scientific">Alkalimonas amylolytica</name>
    <dbReference type="NCBI Taxonomy" id="152573"/>
    <lineage>
        <taxon>Bacteria</taxon>
        <taxon>Pseudomonadati</taxon>
        <taxon>Pseudomonadota</taxon>
        <taxon>Gammaproteobacteria</taxon>
        <taxon>Alkalimonas</taxon>
    </lineage>
</organism>
<sequence length="104" mass="11481">MEVAKDIVGSVLTSSEHQFVGSATNPNPVVLTLIFSAKESLFKALYPEVGCYFDFHAARIKEINFVNCQITLELIQELGPTLRVGTHFSGVFELDSTKVFTIIT</sequence>
<keyword evidence="7" id="KW-0259">Enterobactin biosynthesis</keyword>
<evidence type="ECO:0000313" key="14">
    <source>
        <dbReference type="EMBL" id="SEB03955.1"/>
    </source>
</evidence>
<proteinExistence type="inferred from homology"/>
<evidence type="ECO:0000256" key="5">
    <source>
        <dbReference type="ARBA" id="ARBA00019087"/>
    </source>
</evidence>
<feature type="binding site" evidence="12">
    <location>
        <position position="43"/>
    </location>
    <ligand>
        <name>CoA</name>
        <dbReference type="ChEBI" id="CHEBI:57287"/>
    </ligand>
</feature>
<dbReference type="GO" id="GO:0009239">
    <property type="term" value="P:enterobactin biosynthetic process"/>
    <property type="evidence" value="ECO:0007669"/>
    <property type="project" value="UniProtKB-UniPathway"/>
</dbReference>
<feature type="binding site" evidence="12">
    <location>
        <position position="39"/>
    </location>
    <ligand>
        <name>CoA</name>
        <dbReference type="ChEBI" id="CHEBI:57287"/>
    </ligand>
</feature>
<evidence type="ECO:0000256" key="8">
    <source>
        <dbReference type="ARBA" id="ARBA00029894"/>
    </source>
</evidence>
<keyword evidence="15" id="KW-1185">Reference proteome</keyword>
<protein>
    <recommendedName>
        <fullName evidence="5">Enterobactin synthase component D</fullName>
    </recommendedName>
    <alternativeName>
        <fullName evidence="8">4'-phosphopantetheinyl transferase EntD</fullName>
    </alternativeName>
    <alternativeName>
        <fullName evidence="9">Enterochelin synthase D</fullName>
    </alternativeName>
</protein>
<dbReference type="GO" id="GO:0000287">
    <property type="term" value="F:magnesium ion binding"/>
    <property type="evidence" value="ECO:0007669"/>
    <property type="project" value="InterPro"/>
</dbReference>
<evidence type="ECO:0000256" key="7">
    <source>
        <dbReference type="ARBA" id="ARBA00023191"/>
    </source>
</evidence>
<evidence type="ECO:0000256" key="1">
    <source>
        <dbReference type="ARBA" id="ARBA00003937"/>
    </source>
</evidence>
<evidence type="ECO:0000259" key="13">
    <source>
        <dbReference type="Pfam" id="PF01648"/>
    </source>
</evidence>
<name>A0A1H4G2Z4_ALKAM</name>
<dbReference type="AlphaFoldDB" id="A0A1H4G2Z4"/>
<reference evidence="14 15" key="1">
    <citation type="submission" date="2016-10" db="EMBL/GenBank/DDBJ databases">
        <authorList>
            <person name="de Groot N.N."/>
        </authorList>
    </citation>
    <scope>NUCLEOTIDE SEQUENCE [LARGE SCALE GENOMIC DNA]</scope>
    <source>
        <strain evidence="14 15">CGMCC 1.3430</strain>
    </source>
</reference>
<dbReference type="UniPathway" id="UPA00017"/>
<dbReference type="SUPFAM" id="SSF56214">
    <property type="entry name" value="4'-phosphopantetheinyl transferase"/>
    <property type="match status" value="1"/>
</dbReference>
<dbReference type="InterPro" id="IPR008278">
    <property type="entry name" value="4-PPantetheinyl_Trfase_dom"/>
</dbReference>
<dbReference type="Proteomes" id="UP000198773">
    <property type="component" value="Unassembled WGS sequence"/>
</dbReference>
<evidence type="ECO:0000256" key="2">
    <source>
        <dbReference type="ARBA" id="ARBA00004993"/>
    </source>
</evidence>
<accession>A0A1H4G2Z4</accession>
<evidence type="ECO:0000256" key="3">
    <source>
        <dbReference type="ARBA" id="ARBA00008342"/>
    </source>
</evidence>
<evidence type="ECO:0000256" key="4">
    <source>
        <dbReference type="ARBA" id="ARBA00011503"/>
    </source>
</evidence>
<comment type="pathway">
    <text evidence="2">Siderophore biosynthesis; enterobactin biosynthesis.</text>
</comment>
<dbReference type="GO" id="GO:0008897">
    <property type="term" value="F:holo-[acyl-carrier-protein] synthase activity"/>
    <property type="evidence" value="ECO:0007669"/>
    <property type="project" value="InterPro"/>
</dbReference>
<feature type="domain" description="4'-phosphopantetheinyl transferase" evidence="13">
    <location>
        <begin position="5"/>
        <end position="72"/>
    </location>
</feature>
<dbReference type="PANTHER" id="PTHR38096">
    <property type="entry name" value="ENTEROBACTIN SYNTHASE COMPONENT D"/>
    <property type="match status" value="1"/>
</dbReference>
<comment type="function">
    <text evidence="1">Involved in the biosynthesis of the siderophore enterobactin (enterochelin), which is a macrocyclic trimeric lactone of N-(2,3-dihydroxybenzoyl)-serine. The serine trilactone serves as a scaffolding for the three catechol functionalities that provide hexadentate coordination for the tightly ligated iron(2+) atoms. Plays an essential role in the assembly of the enterobactin by catalyzing the transfer of the 4'-phosphopantetheine (Ppant) moiety from coenzyme A to the apo-domains of both EntB (ArCP domain) and EntF (PCP domain) to yield their holo-forms which make them competent for the activation of 2,3-dihydroxybenzoate (DHB) and L-serine, respectively.</text>
</comment>
<dbReference type="InterPro" id="IPR003542">
    <property type="entry name" value="Enbac_synth_compD-like"/>
</dbReference>
<evidence type="ECO:0000256" key="12">
    <source>
        <dbReference type="PIRSR" id="PIRSR603542-1"/>
    </source>
</evidence>
<dbReference type="Pfam" id="PF01648">
    <property type="entry name" value="ACPS"/>
    <property type="match status" value="1"/>
</dbReference>
<comment type="catalytic activity">
    <reaction evidence="11">
        <text>apo-[peptidyl-carrier protein] + CoA = holo-[peptidyl-carrier protein] + adenosine 3',5'-bisphosphate + H(+)</text>
        <dbReference type="Rhea" id="RHEA:46228"/>
        <dbReference type="Rhea" id="RHEA-COMP:11479"/>
        <dbReference type="Rhea" id="RHEA-COMP:11480"/>
        <dbReference type="ChEBI" id="CHEBI:15378"/>
        <dbReference type="ChEBI" id="CHEBI:29999"/>
        <dbReference type="ChEBI" id="CHEBI:57287"/>
        <dbReference type="ChEBI" id="CHEBI:58343"/>
        <dbReference type="ChEBI" id="CHEBI:64479"/>
    </reaction>
</comment>
<dbReference type="GO" id="GO:0005886">
    <property type="term" value="C:plasma membrane"/>
    <property type="evidence" value="ECO:0007669"/>
    <property type="project" value="TreeGrafter"/>
</dbReference>
<dbReference type="PANTHER" id="PTHR38096:SF1">
    <property type="entry name" value="ENTEROBACTIN SYNTHASE COMPONENT D"/>
    <property type="match status" value="1"/>
</dbReference>
<keyword evidence="6 14" id="KW-0808">Transferase</keyword>
<dbReference type="InterPro" id="IPR037143">
    <property type="entry name" value="4-PPantetheinyl_Trfase_dom_sf"/>
</dbReference>
<dbReference type="GO" id="GO:0009366">
    <property type="term" value="C:enterobactin synthetase complex"/>
    <property type="evidence" value="ECO:0007669"/>
    <property type="project" value="InterPro"/>
</dbReference>
<comment type="catalytic activity">
    <reaction evidence="10">
        <text>apo-[aryl-carrier protein] + CoA = holo-[aryl-carrier protein] + adenosine 3',5'-bisphosphate + H(+)</text>
        <dbReference type="Rhea" id="RHEA:48404"/>
        <dbReference type="Rhea" id="RHEA-COMP:15903"/>
        <dbReference type="Rhea" id="RHEA-COMP:17557"/>
        <dbReference type="ChEBI" id="CHEBI:15378"/>
        <dbReference type="ChEBI" id="CHEBI:29999"/>
        <dbReference type="ChEBI" id="CHEBI:57287"/>
        <dbReference type="ChEBI" id="CHEBI:58343"/>
        <dbReference type="ChEBI" id="CHEBI:64479"/>
    </reaction>
</comment>
<dbReference type="STRING" id="152573.SAMN04488051_1178"/>
<evidence type="ECO:0000256" key="6">
    <source>
        <dbReference type="ARBA" id="ARBA00022679"/>
    </source>
</evidence>
<evidence type="ECO:0000256" key="9">
    <source>
        <dbReference type="ARBA" id="ARBA00031996"/>
    </source>
</evidence>
<evidence type="ECO:0000256" key="10">
    <source>
        <dbReference type="ARBA" id="ARBA00049176"/>
    </source>
</evidence>
<gene>
    <name evidence="14" type="ORF">SAMN04488051_1178</name>
</gene>
<dbReference type="EMBL" id="FNRM01000017">
    <property type="protein sequence ID" value="SEB03955.1"/>
    <property type="molecule type" value="Genomic_DNA"/>
</dbReference>
<comment type="subunit">
    <text evidence="4">EntB, EntD, EntE, and EntF form a multienzyme complex called enterobactin synthase.</text>
</comment>
<comment type="similarity">
    <text evidence="3">Belongs to the P-Pant transferase superfamily. EntD family.</text>
</comment>
<evidence type="ECO:0000313" key="15">
    <source>
        <dbReference type="Proteomes" id="UP000198773"/>
    </source>
</evidence>